<evidence type="ECO:0000313" key="1">
    <source>
        <dbReference type="EMBL" id="EFJ44633.1"/>
    </source>
</evidence>
<dbReference type="KEGG" id="vcn:VOLCADRAFT_106295"/>
<sequence length="189" mass="20414">MPVKFAIATKQQSKTHVGKTNNNGDNGSPVNTLARVVLLFFQLGEVAEKYVSTGCMSAAEAVVSPRFNPSIAFIRAVQKWNDSASRHQQDDVSGTISTLNLFGDAVLYKYQQQIAAPLLKLYGGRIVLMDVMYGLTSYNYPVISLLVVDQHDNGIPVAFGPAETRIGAGGAGMAAVQLEEEEDYSVIVE</sequence>
<dbReference type="AlphaFoldDB" id="D8U6F0"/>
<dbReference type="GeneID" id="9624051"/>
<reference evidence="1 2" key="1">
    <citation type="journal article" date="2010" name="Science">
        <title>Genomic analysis of organismal complexity in the multicellular green alga Volvox carteri.</title>
        <authorList>
            <person name="Prochnik S.E."/>
            <person name="Umen J."/>
            <person name="Nedelcu A.M."/>
            <person name="Hallmann A."/>
            <person name="Miller S.M."/>
            <person name="Nishii I."/>
            <person name="Ferris P."/>
            <person name="Kuo A."/>
            <person name="Mitros T."/>
            <person name="Fritz-Laylin L.K."/>
            <person name="Hellsten U."/>
            <person name="Chapman J."/>
            <person name="Simakov O."/>
            <person name="Rensing S.A."/>
            <person name="Terry A."/>
            <person name="Pangilinan J."/>
            <person name="Kapitonov V."/>
            <person name="Jurka J."/>
            <person name="Salamov A."/>
            <person name="Shapiro H."/>
            <person name="Schmutz J."/>
            <person name="Grimwood J."/>
            <person name="Lindquist E."/>
            <person name="Lucas S."/>
            <person name="Grigoriev I.V."/>
            <person name="Schmitt R."/>
            <person name="Kirk D."/>
            <person name="Rokhsar D.S."/>
        </authorList>
    </citation>
    <scope>NUCLEOTIDE SEQUENCE [LARGE SCALE GENOMIC DNA]</scope>
    <source>
        <strain evidence="2">f. Nagariensis / Eve</strain>
    </source>
</reference>
<dbReference type="EMBL" id="GL378362">
    <property type="protein sequence ID" value="EFJ44633.1"/>
    <property type="molecule type" value="Genomic_DNA"/>
</dbReference>
<proteinExistence type="predicted"/>
<organism evidence="2">
    <name type="scientific">Volvox carteri f. nagariensis</name>
    <dbReference type="NCBI Taxonomy" id="3068"/>
    <lineage>
        <taxon>Eukaryota</taxon>
        <taxon>Viridiplantae</taxon>
        <taxon>Chlorophyta</taxon>
        <taxon>core chlorophytes</taxon>
        <taxon>Chlorophyceae</taxon>
        <taxon>CS clade</taxon>
        <taxon>Chlamydomonadales</taxon>
        <taxon>Volvocaceae</taxon>
        <taxon>Volvox</taxon>
    </lineage>
</organism>
<keyword evidence="2" id="KW-1185">Reference proteome</keyword>
<name>D8U6F0_VOLCA</name>
<dbReference type="OrthoDB" id="1484002at2759"/>
<protein>
    <submittedName>
        <fullName evidence="1">Uncharacterized protein</fullName>
    </submittedName>
</protein>
<dbReference type="Proteomes" id="UP000001058">
    <property type="component" value="Unassembled WGS sequence"/>
</dbReference>
<dbReference type="InParanoid" id="D8U6F0"/>
<gene>
    <name evidence="1" type="ORF">VOLCADRAFT_106295</name>
</gene>
<dbReference type="RefSeq" id="XP_002954209.1">
    <property type="nucleotide sequence ID" value="XM_002954163.1"/>
</dbReference>
<accession>D8U6F0</accession>
<evidence type="ECO:0000313" key="2">
    <source>
        <dbReference type="Proteomes" id="UP000001058"/>
    </source>
</evidence>